<accession>A0ABY6JV12</accession>
<evidence type="ECO:0000313" key="3">
    <source>
        <dbReference type="Proteomes" id="UP001163082"/>
    </source>
</evidence>
<dbReference type="Gene3D" id="1.20.1440.60">
    <property type="entry name" value="23S rRNA-intervening sequence"/>
    <property type="match status" value="1"/>
</dbReference>
<feature type="domain" description="bAvd-like" evidence="1">
    <location>
        <begin position="7"/>
        <end position="111"/>
    </location>
</feature>
<proteinExistence type="predicted"/>
<dbReference type="InterPro" id="IPR055360">
    <property type="entry name" value="bAvd"/>
</dbReference>
<geneLocation type="plasmid" evidence="2 3">
    <name>unnamed</name>
</geneLocation>
<dbReference type="CDD" id="cd16376">
    <property type="entry name" value="Avd_like"/>
    <property type="match status" value="1"/>
</dbReference>
<dbReference type="Pfam" id="PF22296">
    <property type="entry name" value="bAvd"/>
    <property type="match status" value="1"/>
</dbReference>
<reference evidence="2" key="1">
    <citation type="journal article" date="2022" name="Antonie Van Leeuwenhoek">
        <title>Whole genome sequencing of the halophilic Halomonas qaidamensis XH36, a novel species strain with high ectoine production.</title>
        <authorList>
            <person name="Zhang T."/>
            <person name="Cui T."/>
            <person name="Cao Y."/>
            <person name="Li Y."/>
            <person name="Li F."/>
            <person name="Zhu D."/>
            <person name="Xing J."/>
        </authorList>
    </citation>
    <scope>NUCLEOTIDE SEQUENCE</scope>
    <source>
        <plasmid evidence="2">unnamed</plasmid>
    </source>
</reference>
<protein>
    <submittedName>
        <fullName evidence="2">Four helix bundle protein</fullName>
    </submittedName>
</protein>
<keyword evidence="2" id="KW-0614">Plasmid</keyword>
<gene>
    <name evidence="2" type="ORF">K1Y77_17230</name>
</gene>
<dbReference type="SUPFAM" id="SSF158446">
    <property type="entry name" value="IVS-encoded protein-like"/>
    <property type="match status" value="1"/>
</dbReference>
<name>A0ABY6JV12_9GAMM</name>
<dbReference type="InterPro" id="IPR036583">
    <property type="entry name" value="23S_rRNA_IVS_sf"/>
</dbReference>
<evidence type="ECO:0000313" key="2">
    <source>
        <dbReference type="EMBL" id="UYV20904.1"/>
    </source>
</evidence>
<evidence type="ECO:0000259" key="1">
    <source>
        <dbReference type="Pfam" id="PF22296"/>
    </source>
</evidence>
<keyword evidence="3" id="KW-1185">Reference proteome</keyword>
<dbReference type="RefSeq" id="WP_264431558.1">
    <property type="nucleotide sequence ID" value="NZ_CP080628.1"/>
</dbReference>
<dbReference type="EMBL" id="CP080628">
    <property type="protein sequence ID" value="UYV20904.1"/>
    <property type="molecule type" value="Genomic_DNA"/>
</dbReference>
<organism evidence="2 3">
    <name type="scientific">Halomonas qaidamensis</name>
    <dbReference type="NCBI Taxonomy" id="2866211"/>
    <lineage>
        <taxon>Bacteria</taxon>
        <taxon>Pseudomonadati</taxon>
        <taxon>Pseudomonadota</taxon>
        <taxon>Gammaproteobacteria</taxon>
        <taxon>Oceanospirillales</taxon>
        <taxon>Halomonadaceae</taxon>
        <taxon>Halomonas</taxon>
    </lineage>
</organism>
<dbReference type="Proteomes" id="UP001163082">
    <property type="component" value="Plasmid unnamed"/>
</dbReference>
<sequence>MERDSLILYAKAEALFFQVYPAFKNYPKSEKFALCAHIKGCFVNLLERLGLAKMVPSKRKTALQEAAAYMNNLVTLFRLSRSERYISAGFFAQIDLKITELKKILIGFMKSASRPRQTP</sequence>